<feature type="non-terminal residue" evidence="3">
    <location>
        <position position="1"/>
    </location>
</feature>
<feature type="region of interest" description="Disordered" evidence="1">
    <location>
        <begin position="138"/>
        <end position="198"/>
    </location>
</feature>
<organism evidence="2 3">
    <name type="scientific">Limulus polyphemus</name>
    <name type="common">Atlantic horseshoe crab</name>
    <dbReference type="NCBI Taxonomy" id="6850"/>
    <lineage>
        <taxon>Eukaryota</taxon>
        <taxon>Metazoa</taxon>
        <taxon>Ecdysozoa</taxon>
        <taxon>Arthropoda</taxon>
        <taxon>Chelicerata</taxon>
        <taxon>Merostomata</taxon>
        <taxon>Xiphosura</taxon>
        <taxon>Limulidae</taxon>
        <taxon>Limulus</taxon>
    </lineage>
</organism>
<reference evidence="3" key="1">
    <citation type="submission" date="2025-08" db="UniProtKB">
        <authorList>
            <consortium name="RefSeq"/>
        </authorList>
    </citation>
    <scope>IDENTIFICATION</scope>
    <source>
        <tissue evidence="3">Muscle</tissue>
    </source>
</reference>
<keyword evidence="2" id="KW-1185">Reference proteome</keyword>
<feature type="compositionally biased region" description="Basic residues" evidence="1">
    <location>
        <begin position="180"/>
        <end position="198"/>
    </location>
</feature>
<proteinExistence type="predicted"/>
<name>A0ABM1C0Z7_LIMPO</name>
<gene>
    <name evidence="3" type="primary">LOC106476224</name>
</gene>
<evidence type="ECO:0000313" key="3">
    <source>
        <dbReference type="RefSeq" id="XP_013792344.1"/>
    </source>
</evidence>
<dbReference type="Proteomes" id="UP000694941">
    <property type="component" value="Unplaced"/>
</dbReference>
<dbReference type="RefSeq" id="XP_013792344.1">
    <property type="nucleotide sequence ID" value="XM_013936890.2"/>
</dbReference>
<feature type="compositionally biased region" description="Basic residues" evidence="1">
    <location>
        <begin position="141"/>
        <end position="167"/>
    </location>
</feature>
<evidence type="ECO:0000256" key="1">
    <source>
        <dbReference type="SAM" id="MobiDB-lite"/>
    </source>
</evidence>
<accession>A0ABM1C0Z7</accession>
<protein>
    <submittedName>
        <fullName evidence="3">DNA-directed RNA polymerase I subunit RPA43-like</fullName>
    </submittedName>
</protein>
<sequence length="198" mass="22048">LSPEHVGCVALGCINVSIQLTRCLSPELIPYLRVGQEVFLKVISIDFQRKVLHIGGKITSECIQFMKDIDPHPQVINGDEAVSEDGSSLSHDNTFNVAGVVKKENSLTDCGTKPSTTSLQDSLDTITPTKCLDTNDITKNKSVKKKNKRNKKIKTSPKKSKKSKKNLSKQSSSRKDKTKNLKKRKQNKLTKKRLKKTS</sequence>
<evidence type="ECO:0000313" key="2">
    <source>
        <dbReference type="Proteomes" id="UP000694941"/>
    </source>
</evidence>
<dbReference type="GeneID" id="106476224"/>